<dbReference type="GO" id="GO:0005615">
    <property type="term" value="C:extracellular space"/>
    <property type="evidence" value="ECO:0007669"/>
    <property type="project" value="TreeGrafter"/>
</dbReference>
<dbReference type="EnsemblMetazoa" id="GPPI028036-RA">
    <property type="protein sequence ID" value="GPPI028036-PA"/>
    <property type="gene ID" value="GPPI028036"/>
</dbReference>
<dbReference type="InterPro" id="IPR038606">
    <property type="entry name" value="To_sf"/>
</dbReference>
<comment type="similarity">
    <text evidence="3">Belongs to the TO family.</text>
</comment>
<evidence type="ECO:0000313" key="4">
    <source>
        <dbReference type="EnsemblMetazoa" id="GPPI028036-PA"/>
    </source>
</evidence>
<dbReference type="Gene3D" id="3.15.10.30">
    <property type="entry name" value="Haemolymph juvenile hormone binding protein"/>
    <property type="match status" value="1"/>
</dbReference>
<dbReference type="VEuPathDB" id="VectorBase:GPPI028036"/>
<dbReference type="STRING" id="67801.A0A1B0BF36"/>
<keyword evidence="5" id="KW-1185">Reference proteome</keyword>
<dbReference type="InterPro" id="IPR010562">
    <property type="entry name" value="Haemolymph_juvenile_hormone-bd"/>
</dbReference>
<protein>
    <recommendedName>
        <fullName evidence="6">Protein takeout</fullName>
    </recommendedName>
</protein>
<evidence type="ECO:0000313" key="5">
    <source>
        <dbReference type="Proteomes" id="UP000092460"/>
    </source>
</evidence>
<reference evidence="4" key="2">
    <citation type="submission" date="2020-05" db="UniProtKB">
        <authorList>
            <consortium name="EnsemblMetazoa"/>
        </authorList>
    </citation>
    <scope>IDENTIFICATION</scope>
    <source>
        <strain evidence="4">IAEA</strain>
    </source>
</reference>
<dbReference type="GO" id="GO:0007623">
    <property type="term" value="P:circadian rhythm"/>
    <property type="evidence" value="ECO:0007669"/>
    <property type="project" value="UniProtKB-ARBA"/>
</dbReference>
<dbReference type="AlphaFoldDB" id="A0A1B0BF36"/>
<evidence type="ECO:0008006" key="6">
    <source>
        <dbReference type="Google" id="ProtNLM"/>
    </source>
</evidence>
<dbReference type="SMART" id="SM00700">
    <property type="entry name" value="JHBP"/>
    <property type="match status" value="1"/>
</dbReference>
<evidence type="ECO:0000256" key="3">
    <source>
        <dbReference type="ARBA" id="ARBA00060902"/>
    </source>
</evidence>
<reference evidence="5" key="1">
    <citation type="submission" date="2015-01" db="EMBL/GenBank/DDBJ databases">
        <authorList>
            <person name="Aksoy S."/>
            <person name="Warren W."/>
            <person name="Wilson R.K."/>
        </authorList>
    </citation>
    <scope>NUCLEOTIDE SEQUENCE [LARGE SCALE GENOMIC DNA]</scope>
    <source>
        <strain evidence="5">IAEA</strain>
    </source>
</reference>
<evidence type="ECO:0000256" key="2">
    <source>
        <dbReference type="ARBA" id="ARBA00023108"/>
    </source>
</evidence>
<dbReference type="Proteomes" id="UP000092460">
    <property type="component" value="Unassembled WGS sequence"/>
</dbReference>
<accession>A0A1B0BF36</accession>
<dbReference type="FunFam" id="3.15.10.30:FF:000001">
    <property type="entry name" value="Takeout-like protein 1"/>
    <property type="match status" value="1"/>
</dbReference>
<keyword evidence="1" id="KW-0732">Signal</keyword>
<dbReference type="EMBL" id="JXJN01013279">
    <property type="status" value="NOT_ANNOTATED_CDS"/>
    <property type="molecule type" value="Genomic_DNA"/>
</dbReference>
<dbReference type="PANTHER" id="PTHR11008:SF32">
    <property type="entry name" value="CIRCADIAN CLOCK-CONTROLLED PROTEIN DAYWAKE-RELATED"/>
    <property type="match status" value="1"/>
</dbReference>
<evidence type="ECO:0000256" key="1">
    <source>
        <dbReference type="ARBA" id="ARBA00022729"/>
    </source>
</evidence>
<sequence length="263" mass="30110">MHVSMRKLVIQAKLPNVTLLLLLSVTAFVINVAVAAKDLPKSFSKCKRDANFDKCLVDAVNEAIQVLKPGNEDFHIPILDPLHVKSLVVEAGTPPINLKQTLKNLQVHHIISSTKIQRYRTKLEKYLIVCDSLTKRIEMLGDYEMSGRILLLPITGSGKGNLTLVDAQIEHRLIGEPYEKDGRRYMRLKDYQITMNPRRVYMHFDNLFNDALLSQTMNRFLNDNWETVFNELKGGYSKSFGSIFRDISNLIFEKVPMDEIFLS</sequence>
<name>A0A1B0BF36_9MUSC</name>
<organism evidence="4 5">
    <name type="scientific">Glossina palpalis gambiensis</name>
    <dbReference type="NCBI Taxonomy" id="67801"/>
    <lineage>
        <taxon>Eukaryota</taxon>
        <taxon>Metazoa</taxon>
        <taxon>Ecdysozoa</taxon>
        <taxon>Arthropoda</taxon>
        <taxon>Hexapoda</taxon>
        <taxon>Insecta</taxon>
        <taxon>Pterygota</taxon>
        <taxon>Neoptera</taxon>
        <taxon>Endopterygota</taxon>
        <taxon>Diptera</taxon>
        <taxon>Brachycera</taxon>
        <taxon>Muscomorpha</taxon>
        <taxon>Hippoboscoidea</taxon>
        <taxon>Glossinidae</taxon>
        <taxon>Glossina</taxon>
    </lineage>
</organism>
<proteinExistence type="inferred from homology"/>
<dbReference type="Pfam" id="PF06585">
    <property type="entry name" value="JHBP"/>
    <property type="match status" value="1"/>
</dbReference>
<dbReference type="PANTHER" id="PTHR11008">
    <property type="entry name" value="PROTEIN TAKEOUT-LIKE PROTEIN"/>
    <property type="match status" value="1"/>
</dbReference>
<keyword evidence="2" id="KW-0090">Biological rhythms</keyword>